<reference evidence="2" key="1">
    <citation type="submission" date="2017-04" db="EMBL/GenBank/DDBJ databases">
        <authorList>
            <person name="Varghese N."/>
            <person name="Submissions S."/>
        </authorList>
    </citation>
    <scope>NUCLEOTIDE SEQUENCE [LARGE SCALE GENOMIC DNA]</scope>
    <source>
        <strain evidence="2">B4P</strain>
    </source>
</reference>
<evidence type="ECO:0000313" key="1">
    <source>
        <dbReference type="EMBL" id="SMF53276.1"/>
    </source>
</evidence>
<dbReference type="EMBL" id="FXAF01000006">
    <property type="protein sequence ID" value="SMF53276.1"/>
    <property type="molecule type" value="Genomic_DNA"/>
</dbReference>
<gene>
    <name evidence="1" type="ORF">SAMN02982989_3190</name>
</gene>
<name>A0A1X7FJP6_9HYPH</name>
<dbReference type="RefSeq" id="WP_085423267.1">
    <property type="nucleotide sequence ID" value="NZ_FXAF01000006.1"/>
</dbReference>
<dbReference type="Proteomes" id="UP000192903">
    <property type="component" value="Unassembled WGS sequence"/>
</dbReference>
<accession>A0A1X7FJP6</accession>
<protein>
    <submittedName>
        <fullName evidence="1">Phage protein, HK97 gp10 family</fullName>
    </submittedName>
</protein>
<dbReference type="OrthoDB" id="8480914at2"/>
<organism evidence="1 2">
    <name type="scientific">Xaviernesmea oryzae</name>
    <dbReference type="NCBI Taxonomy" id="464029"/>
    <lineage>
        <taxon>Bacteria</taxon>
        <taxon>Pseudomonadati</taxon>
        <taxon>Pseudomonadota</taxon>
        <taxon>Alphaproteobacteria</taxon>
        <taxon>Hyphomicrobiales</taxon>
        <taxon>Rhizobiaceae</taxon>
        <taxon>Rhizobium/Agrobacterium group</taxon>
        <taxon>Xaviernesmea</taxon>
    </lineage>
</organism>
<dbReference type="NCBIfam" id="TIGR01725">
    <property type="entry name" value="phge_HK97_gp10"/>
    <property type="match status" value="1"/>
</dbReference>
<proteinExistence type="predicted"/>
<dbReference type="STRING" id="464029.SAMN02982989_3190"/>
<dbReference type="InterPro" id="IPR010064">
    <property type="entry name" value="HK97-gp10_tail"/>
</dbReference>
<sequence length="154" mass="16521">MAATIQNLKRLQKKLDRLPAVVKARIREAMEQGAEEIVALAKSLVPVDSGALKNSIGWTWGRAPRGAMTLGTVQSVGGDLTITIYAGDADAWYARFVEFGTKAHTAGGMFEGATIPAIPASPFFFVSFRANRKRVKSRITRAINKAAKEVASSG</sequence>
<dbReference type="AlphaFoldDB" id="A0A1X7FJP6"/>
<dbReference type="Pfam" id="PF04883">
    <property type="entry name" value="HK97-gp10_like"/>
    <property type="match status" value="1"/>
</dbReference>
<keyword evidence="2" id="KW-1185">Reference proteome</keyword>
<evidence type="ECO:0000313" key="2">
    <source>
        <dbReference type="Proteomes" id="UP000192903"/>
    </source>
</evidence>